<dbReference type="PROSITE" id="PS50110">
    <property type="entry name" value="RESPONSE_REGULATORY"/>
    <property type="match status" value="1"/>
</dbReference>
<dbReference type="SUPFAM" id="SSF52172">
    <property type="entry name" value="CheY-like"/>
    <property type="match status" value="1"/>
</dbReference>
<dbReference type="InterPro" id="IPR046947">
    <property type="entry name" value="LytR-like"/>
</dbReference>
<evidence type="ECO:0000313" key="5">
    <source>
        <dbReference type="Proteomes" id="UP000322524"/>
    </source>
</evidence>
<feature type="domain" description="Response regulatory" evidence="2">
    <location>
        <begin position="5"/>
        <end position="119"/>
    </location>
</feature>
<accession>A0A5D4SK76</accession>
<dbReference type="EMBL" id="VTEV01000009">
    <property type="protein sequence ID" value="TYS63590.1"/>
    <property type="molecule type" value="Genomic_DNA"/>
</dbReference>
<dbReference type="Gene3D" id="2.40.50.1020">
    <property type="entry name" value="LytTr DNA-binding domain"/>
    <property type="match status" value="1"/>
</dbReference>
<organism evidence="4 5">
    <name type="scientific">Sutcliffiella horikoshii</name>
    <dbReference type="NCBI Taxonomy" id="79883"/>
    <lineage>
        <taxon>Bacteria</taxon>
        <taxon>Bacillati</taxon>
        <taxon>Bacillota</taxon>
        <taxon>Bacilli</taxon>
        <taxon>Bacillales</taxon>
        <taxon>Bacillaceae</taxon>
        <taxon>Sutcliffiella</taxon>
    </lineage>
</organism>
<keyword evidence="1" id="KW-0597">Phosphoprotein</keyword>
<name>A0A5D4SK76_9BACI</name>
<dbReference type="InterPro" id="IPR007492">
    <property type="entry name" value="LytTR_DNA-bd_dom"/>
</dbReference>
<gene>
    <name evidence="4" type="ORF">FZC76_19050</name>
</gene>
<dbReference type="Pfam" id="PF04397">
    <property type="entry name" value="LytTR"/>
    <property type="match status" value="1"/>
</dbReference>
<dbReference type="SMART" id="SM00448">
    <property type="entry name" value="REC"/>
    <property type="match status" value="1"/>
</dbReference>
<dbReference type="PANTHER" id="PTHR37299:SF1">
    <property type="entry name" value="STAGE 0 SPORULATION PROTEIN A HOMOLOG"/>
    <property type="match status" value="1"/>
</dbReference>
<protein>
    <submittedName>
        <fullName evidence="4">Response regulator transcription factor</fullName>
    </submittedName>
</protein>
<dbReference type="PANTHER" id="PTHR37299">
    <property type="entry name" value="TRANSCRIPTIONAL REGULATOR-RELATED"/>
    <property type="match status" value="1"/>
</dbReference>
<dbReference type="InterPro" id="IPR001789">
    <property type="entry name" value="Sig_transdc_resp-reg_receiver"/>
</dbReference>
<dbReference type="STRING" id="79883.GCA_001636495_02630"/>
<dbReference type="Pfam" id="PF00072">
    <property type="entry name" value="Response_reg"/>
    <property type="match status" value="1"/>
</dbReference>
<dbReference type="AlphaFoldDB" id="A0A5D4SK76"/>
<evidence type="ECO:0000313" key="4">
    <source>
        <dbReference type="EMBL" id="TYS63590.1"/>
    </source>
</evidence>
<evidence type="ECO:0000256" key="1">
    <source>
        <dbReference type="PROSITE-ProRule" id="PRU00169"/>
    </source>
</evidence>
<reference evidence="4 5" key="1">
    <citation type="submission" date="2019-08" db="EMBL/GenBank/DDBJ databases">
        <title>Bacillus genomes from the desert of Cuatro Cienegas, Coahuila.</title>
        <authorList>
            <person name="Olmedo-Alvarez G."/>
        </authorList>
    </citation>
    <scope>NUCLEOTIDE SEQUENCE [LARGE SCALE GENOMIC DNA]</scope>
    <source>
        <strain evidence="4 5">CH28_1T</strain>
    </source>
</reference>
<dbReference type="OrthoDB" id="9809318at2"/>
<feature type="modified residue" description="4-aspartylphosphate" evidence="1">
    <location>
        <position position="56"/>
    </location>
</feature>
<proteinExistence type="predicted"/>
<dbReference type="SMART" id="SM00850">
    <property type="entry name" value="LytTR"/>
    <property type="match status" value="1"/>
</dbReference>
<dbReference type="PROSITE" id="PS50930">
    <property type="entry name" value="HTH_LYTTR"/>
    <property type="match status" value="1"/>
</dbReference>
<dbReference type="Proteomes" id="UP000322524">
    <property type="component" value="Unassembled WGS sequence"/>
</dbReference>
<comment type="caution">
    <text evidence="4">The sequence shown here is derived from an EMBL/GenBank/DDBJ whole genome shotgun (WGS) entry which is preliminary data.</text>
</comment>
<dbReference type="Gene3D" id="3.40.50.2300">
    <property type="match status" value="1"/>
</dbReference>
<evidence type="ECO:0000259" key="3">
    <source>
        <dbReference type="PROSITE" id="PS50930"/>
    </source>
</evidence>
<dbReference type="InterPro" id="IPR011006">
    <property type="entry name" value="CheY-like_superfamily"/>
</dbReference>
<dbReference type="GO" id="GO:0000156">
    <property type="term" value="F:phosphorelay response regulator activity"/>
    <property type="evidence" value="ECO:0007669"/>
    <property type="project" value="InterPro"/>
</dbReference>
<dbReference type="RefSeq" id="WP_148989762.1">
    <property type="nucleotide sequence ID" value="NZ_VTEV01000009.1"/>
</dbReference>
<dbReference type="GO" id="GO:0003677">
    <property type="term" value="F:DNA binding"/>
    <property type="evidence" value="ECO:0007669"/>
    <property type="project" value="InterPro"/>
</dbReference>
<feature type="domain" description="HTH LytTR-type" evidence="3">
    <location>
        <begin position="137"/>
        <end position="242"/>
    </location>
</feature>
<sequence length="242" mass="28243">MDNIKTIIVDDEPYSRDELKHLIEEHDCMQVIGEAATGEDALLLCMQYQPDVVFLDIEMPKMNGLDVAKHLKELKKSPLIVFATAFPNFAVDAFRHEAVDYLLKPFDEEQLSQTVCRLIKHLMPEKESTPQLGSSRLAVEYENEIFYLDPLDILYISRDDRISRIHTTTRNFESKLALKDLEERLHDYPFFRIHKSYLVNLNYVTKLTPWFNGAYMLELTGSPEKLSVSRNYVKALRRKLEL</sequence>
<evidence type="ECO:0000259" key="2">
    <source>
        <dbReference type="PROSITE" id="PS50110"/>
    </source>
</evidence>